<evidence type="ECO:0000256" key="7">
    <source>
        <dbReference type="ARBA" id="ARBA00022763"/>
    </source>
</evidence>
<name>A0A8C4MS55_EQUAS</name>
<dbReference type="SUPFAM" id="SSF47113">
    <property type="entry name" value="Histone-fold"/>
    <property type="match status" value="1"/>
</dbReference>
<evidence type="ECO:0000256" key="9">
    <source>
        <dbReference type="ARBA" id="ARBA00022838"/>
    </source>
</evidence>
<gene>
    <name evidence="17" type="primary">LOC106836685</name>
</gene>
<evidence type="ECO:0000256" key="1">
    <source>
        <dbReference type="ARBA" id="ARBA00004123"/>
    </source>
</evidence>
<dbReference type="GeneTree" id="ENSGT00510000048007"/>
<dbReference type="GO" id="GO:0071821">
    <property type="term" value="C:FANCM-MHF complex"/>
    <property type="evidence" value="ECO:0007669"/>
    <property type="project" value="InterPro"/>
</dbReference>
<feature type="region of interest" description="Disordered" evidence="16">
    <location>
        <begin position="31"/>
        <end position="119"/>
    </location>
</feature>
<proteinExistence type="inferred from homology"/>
<dbReference type="GO" id="GO:0051301">
    <property type="term" value="P:cell division"/>
    <property type="evidence" value="ECO:0007669"/>
    <property type="project" value="UniProtKB-KW"/>
</dbReference>
<evidence type="ECO:0000256" key="16">
    <source>
        <dbReference type="SAM" id="MobiDB-lite"/>
    </source>
</evidence>
<dbReference type="FunFam" id="1.10.20.10:FF:000063">
    <property type="entry name" value="Centromere protein S"/>
    <property type="match status" value="1"/>
</dbReference>
<dbReference type="GO" id="GO:0003677">
    <property type="term" value="F:DNA binding"/>
    <property type="evidence" value="ECO:0007669"/>
    <property type="project" value="UniProtKB-KW"/>
</dbReference>
<dbReference type="CDD" id="cd22919">
    <property type="entry name" value="HFD_CENP-S"/>
    <property type="match status" value="1"/>
</dbReference>
<keyword evidence="7" id="KW-0227">DNA damage</keyword>
<dbReference type="GO" id="GO:0000776">
    <property type="term" value="C:kinetochore"/>
    <property type="evidence" value="ECO:0007669"/>
    <property type="project" value="UniProtKB-KW"/>
</dbReference>
<evidence type="ECO:0000256" key="2">
    <source>
        <dbReference type="ARBA" id="ARBA00004629"/>
    </source>
</evidence>
<dbReference type="PANTHER" id="PTHR22980">
    <property type="entry name" value="CORTISTATIN"/>
    <property type="match status" value="1"/>
</dbReference>
<keyword evidence="18" id="KW-1185">Reference proteome</keyword>
<keyword evidence="10" id="KW-0238">DNA-binding</keyword>
<evidence type="ECO:0000313" key="18">
    <source>
        <dbReference type="Proteomes" id="UP000694387"/>
    </source>
</evidence>
<evidence type="ECO:0000256" key="5">
    <source>
        <dbReference type="ARBA" id="ARBA00022454"/>
    </source>
</evidence>
<evidence type="ECO:0000256" key="4">
    <source>
        <dbReference type="ARBA" id="ARBA00016400"/>
    </source>
</evidence>
<dbReference type="Gene3D" id="1.10.20.10">
    <property type="entry name" value="Histone, subunit A"/>
    <property type="match status" value="1"/>
</dbReference>
<reference evidence="17" key="2">
    <citation type="submission" date="2025-08" db="UniProtKB">
        <authorList>
            <consortium name="Ensembl"/>
        </authorList>
    </citation>
    <scope>IDENTIFICATION</scope>
</reference>
<keyword evidence="13" id="KW-0131">Cell cycle</keyword>
<dbReference type="GO" id="GO:0046982">
    <property type="term" value="F:protein heterodimerization activity"/>
    <property type="evidence" value="ECO:0007669"/>
    <property type="project" value="InterPro"/>
</dbReference>
<dbReference type="InterPro" id="IPR029003">
    <property type="entry name" value="CENP-S/Mhf1"/>
</dbReference>
<dbReference type="Proteomes" id="UP000694387">
    <property type="component" value="Chromosome 5"/>
</dbReference>
<dbReference type="PANTHER" id="PTHR22980:SF0">
    <property type="entry name" value="CENTROMERE PROTEIN S"/>
    <property type="match status" value="1"/>
</dbReference>
<keyword evidence="11" id="KW-0234">DNA repair</keyword>
<keyword evidence="9" id="KW-0995">Kinetochore</keyword>
<evidence type="ECO:0000256" key="10">
    <source>
        <dbReference type="ARBA" id="ARBA00023125"/>
    </source>
</evidence>
<keyword evidence="8" id="KW-0498">Mitosis</keyword>
<dbReference type="Ensembl" id="ENSEAST00005030481.2">
    <property type="protein sequence ID" value="ENSEASP00005028066.1"/>
    <property type="gene ID" value="ENSEASG00005019078.2"/>
</dbReference>
<evidence type="ECO:0000256" key="11">
    <source>
        <dbReference type="ARBA" id="ARBA00023204"/>
    </source>
</evidence>
<sequence>MLKLQPCGMNNKECCEQRGPCTHILSERGCSPLRRAPSRGWVPRELGLGGAQAPRPVKQWGRSGRTANDPSQSRRQGARARRSVELRALSPRAARRPPPRRENPTGPSRLPPLSGPARLPGRLAVMEEDDGAEEQQRFSYRQRLKAAVHYTVGCLCEEVALDKEIQFSKQTIAAISEVTFRQCENFAKDLEMFARHAKRSTINTEDVKLLARRSNSLLKYITEKNEEIAQFNLERKAKKKKKSEDENKNSTEQAEAGVVESEN</sequence>
<evidence type="ECO:0000256" key="6">
    <source>
        <dbReference type="ARBA" id="ARBA00022618"/>
    </source>
</evidence>
<dbReference type="AlphaFoldDB" id="A0A8C4MS55"/>
<protein>
    <recommendedName>
        <fullName evidence="4">Centromere protein S</fullName>
    </recommendedName>
    <alternativeName>
        <fullName evidence="15">FANCM-interacting histone fold protein 1</fullName>
    </alternativeName>
</protein>
<keyword evidence="5" id="KW-0158">Chromosome</keyword>
<keyword evidence="6" id="KW-0132">Cell division</keyword>
<dbReference type="GO" id="GO:0031297">
    <property type="term" value="P:replication fork processing"/>
    <property type="evidence" value="ECO:0007669"/>
    <property type="project" value="TreeGrafter"/>
</dbReference>
<reference evidence="17 18" key="1">
    <citation type="journal article" date="2020" name="Nat. Commun.">
        <title>Donkey genomes provide new insights into domestication and selection for coat color.</title>
        <authorList>
            <person name="Wang"/>
            <person name="C."/>
            <person name="Li"/>
            <person name="H."/>
            <person name="Guo"/>
            <person name="Y."/>
            <person name="Huang"/>
            <person name="J."/>
            <person name="Sun"/>
            <person name="Y."/>
            <person name="Min"/>
            <person name="J."/>
            <person name="Wang"/>
            <person name="J."/>
            <person name="Fang"/>
            <person name="X."/>
            <person name="Zhao"/>
            <person name="Z."/>
            <person name="Wang"/>
            <person name="S."/>
            <person name="Zhang"/>
            <person name="Y."/>
            <person name="Liu"/>
            <person name="Q."/>
            <person name="Jiang"/>
            <person name="Q."/>
            <person name="Wang"/>
            <person name="X."/>
            <person name="Guo"/>
            <person name="Y."/>
            <person name="Yang"/>
            <person name="C."/>
            <person name="Wang"/>
            <person name="Y."/>
            <person name="Tian"/>
            <person name="F."/>
            <person name="Zhuang"/>
            <person name="G."/>
            <person name="Fan"/>
            <person name="Y."/>
            <person name="Gao"/>
            <person name="Q."/>
            <person name="Li"/>
            <person name="Y."/>
            <person name="Ju"/>
            <person name="Z."/>
            <person name="Li"/>
            <person name="J."/>
            <person name="Li"/>
            <person name="R."/>
            <person name="Hou"/>
            <person name="M."/>
            <person name="Yang"/>
            <person name="G."/>
            <person name="Liu"/>
            <person name="G."/>
            <person name="Liu"/>
            <person name="W."/>
            <person name="Guo"/>
            <person name="J."/>
            <person name="Pan"/>
            <person name="S."/>
            <person name="Fan"/>
            <person name="G."/>
            <person name="Zhang"/>
            <person name="W."/>
            <person name="Zhang"/>
            <person name="R."/>
            <person name="Yu"/>
            <person name="J."/>
            <person name="Zhang"/>
            <person name="X."/>
            <person name="Yin"/>
            <person name="Q."/>
            <person name="Ji"/>
            <person name="C."/>
            <person name="Jin"/>
            <person name="Y."/>
            <person name="Yue"/>
            <person name="G."/>
            <person name="Liu"/>
            <person name="M."/>
            <person name="Xu"/>
            <person name="J."/>
            <person name="Liu"/>
            <person name="S."/>
            <person name="Jordana"/>
            <person name="J."/>
            <person name="Noce"/>
            <person name="A."/>
            <person name="Amills"/>
            <person name="M."/>
            <person name="Wu"/>
            <person name="D.D."/>
            <person name="Li"/>
            <person name="S."/>
            <person name="Zhou"/>
            <person name="X. and Zhong"/>
            <person name="J."/>
        </authorList>
    </citation>
    <scope>NUCLEOTIDE SEQUENCE [LARGE SCALE GENOMIC DNA]</scope>
</reference>
<evidence type="ECO:0000256" key="12">
    <source>
        <dbReference type="ARBA" id="ARBA00023242"/>
    </source>
</evidence>
<evidence type="ECO:0000313" key="17">
    <source>
        <dbReference type="Ensembl" id="ENSEASP00005028066.1"/>
    </source>
</evidence>
<accession>A0A8C4MS55</accession>
<evidence type="ECO:0000256" key="8">
    <source>
        <dbReference type="ARBA" id="ARBA00022776"/>
    </source>
</evidence>
<reference evidence="17" key="3">
    <citation type="submission" date="2025-09" db="UniProtKB">
        <authorList>
            <consortium name="Ensembl"/>
        </authorList>
    </citation>
    <scope>IDENTIFICATION</scope>
</reference>
<evidence type="ECO:0000256" key="3">
    <source>
        <dbReference type="ARBA" id="ARBA00006612"/>
    </source>
</evidence>
<evidence type="ECO:0000256" key="14">
    <source>
        <dbReference type="ARBA" id="ARBA00023328"/>
    </source>
</evidence>
<dbReference type="InterPro" id="IPR009072">
    <property type="entry name" value="Histone-fold"/>
</dbReference>
<evidence type="ECO:0000256" key="13">
    <source>
        <dbReference type="ARBA" id="ARBA00023306"/>
    </source>
</evidence>
<dbReference type="Pfam" id="PF15630">
    <property type="entry name" value="CENP-S"/>
    <property type="match status" value="1"/>
</dbReference>
<keyword evidence="12" id="KW-0539">Nucleus</keyword>
<dbReference type="GO" id="GO:0043240">
    <property type="term" value="C:Fanconi anaemia nuclear complex"/>
    <property type="evidence" value="ECO:0007669"/>
    <property type="project" value="TreeGrafter"/>
</dbReference>
<comment type="subcellular location">
    <subcellularLocation>
        <location evidence="2">Chromosome</location>
        <location evidence="2">Centromere</location>
        <location evidence="2">Kinetochore</location>
    </subcellularLocation>
    <subcellularLocation>
        <location evidence="1">Nucleus</location>
    </subcellularLocation>
</comment>
<keyword evidence="14" id="KW-0137">Centromere</keyword>
<dbReference type="GO" id="GO:0006281">
    <property type="term" value="P:DNA repair"/>
    <property type="evidence" value="ECO:0007669"/>
    <property type="project" value="UniProtKB-KW"/>
</dbReference>
<dbReference type="GO" id="GO:0003682">
    <property type="term" value="F:chromatin binding"/>
    <property type="evidence" value="ECO:0007669"/>
    <property type="project" value="TreeGrafter"/>
</dbReference>
<comment type="similarity">
    <text evidence="3">Belongs to the TAF9 family. CENP-S/MHF1 subfamily.</text>
</comment>
<organism evidence="17 18">
    <name type="scientific">Equus asinus</name>
    <name type="common">Donkey</name>
    <name type="synonym">Equus africanus asinus</name>
    <dbReference type="NCBI Taxonomy" id="9793"/>
    <lineage>
        <taxon>Eukaryota</taxon>
        <taxon>Metazoa</taxon>
        <taxon>Chordata</taxon>
        <taxon>Craniata</taxon>
        <taxon>Vertebrata</taxon>
        <taxon>Euteleostomi</taxon>
        <taxon>Mammalia</taxon>
        <taxon>Eutheria</taxon>
        <taxon>Laurasiatheria</taxon>
        <taxon>Perissodactyla</taxon>
        <taxon>Equidae</taxon>
        <taxon>Equus</taxon>
    </lineage>
</organism>
<feature type="region of interest" description="Disordered" evidence="16">
    <location>
        <begin position="233"/>
        <end position="263"/>
    </location>
</feature>
<dbReference type="GO" id="GO:0000712">
    <property type="term" value="P:resolution of meiotic recombination intermediates"/>
    <property type="evidence" value="ECO:0007669"/>
    <property type="project" value="TreeGrafter"/>
</dbReference>
<evidence type="ECO:0000256" key="15">
    <source>
        <dbReference type="ARBA" id="ARBA00081650"/>
    </source>
</evidence>